<proteinExistence type="predicted"/>
<sequence length="146" mass="15393">MLHCPKGDAVSNSTAVIALVGLVIASVWAWAWLGFGASARRMSVRLEIGGGSAAGEMSALVWPLMPFLSLLWFLTGDLVAREASGFATAGTCMLIALVLAAMVGVAVRALYLGGLPAWAYPGWMARRYYASHPGARERELGARAVI</sequence>
<feature type="transmembrane region" description="Helical" evidence="1">
    <location>
        <begin position="54"/>
        <end position="74"/>
    </location>
</feature>
<evidence type="ECO:0000313" key="2">
    <source>
        <dbReference type="EMBL" id="KSW11237.1"/>
    </source>
</evidence>
<dbReference type="Proteomes" id="UP000054686">
    <property type="component" value="Unassembled WGS sequence"/>
</dbReference>
<evidence type="ECO:0000313" key="3">
    <source>
        <dbReference type="Proteomes" id="UP000054686"/>
    </source>
</evidence>
<dbReference type="AlphaFoldDB" id="A0A0V8RT41"/>
<keyword evidence="1" id="KW-1133">Transmembrane helix</keyword>
<comment type="caution">
    <text evidence="2">The sequence shown here is derived from an EMBL/GenBank/DDBJ whole genome shotgun (WGS) entry which is preliminary data.</text>
</comment>
<reference evidence="2 3" key="1">
    <citation type="submission" date="2015-10" db="EMBL/GenBank/DDBJ databases">
        <title>Draft Genome of Actinomyces odontolyticus subsp. actinosynbacter strain XH001.</title>
        <authorList>
            <person name="Mclean J.S."/>
            <person name="He X."/>
        </authorList>
    </citation>
    <scope>NUCLEOTIDE SEQUENCE [LARGE SCALE GENOMIC DNA]</scope>
    <source>
        <strain evidence="2 3">XH001</strain>
    </source>
</reference>
<keyword evidence="1" id="KW-0812">Transmembrane</keyword>
<feature type="transmembrane region" description="Helical" evidence="1">
    <location>
        <begin position="15"/>
        <end position="33"/>
    </location>
</feature>
<dbReference type="OrthoDB" id="3254819at2"/>
<name>A0A0V8RT41_9ACTO</name>
<feature type="transmembrane region" description="Helical" evidence="1">
    <location>
        <begin position="86"/>
        <end position="111"/>
    </location>
</feature>
<organism evidence="2 3">
    <name type="scientific">Schaalia odontolytica</name>
    <dbReference type="NCBI Taxonomy" id="1660"/>
    <lineage>
        <taxon>Bacteria</taxon>
        <taxon>Bacillati</taxon>
        <taxon>Actinomycetota</taxon>
        <taxon>Actinomycetes</taxon>
        <taxon>Actinomycetales</taxon>
        <taxon>Actinomycetaceae</taxon>
        <taxon>Schaalia</taxon>
    </lineage>
</organism>
<dbReference type="EMBL" id="LLVT01000002">
    <property type="protein sequence ID" value="KSW11237.1"/>
    <property type="molecule type" value="Genomic_DNA"/>
</dbReference>
<keyword evidence="1" id="KW-0472">Membrane</keyword>
<gene>
    <name evidence="2" type="ORF">APY09_07215</name>
</gene>
<dbReference type="RefSeq" id="WP_060567108.1">
    <property type="nucleotide sequence ID" value="NZ_CP040006.1"/>
</dbReference>
<protein>
    <submittedName>
        <fullName evidence="2">Uncharacterized protein</fullName>
    </submittedName>
</protein>
<accession>A0A0V8RT41</accession>
<evidence type="ECO:0000256" key="1">
    <source>
        <dbReference type="SAM" id="Phobius"/>
    </source>
</evidence>